<dbReference type="InterPro" id="IPR021683">
    <property type="entry name" value="DUF3267"/>
</dbReference>
<dbReference type="Proteomes" id="UP000052258">
    <property type="component" value="Unassembled WGS sequence"/>
</dbReference>
<sequence>MRCFKSVNTERRDEYNRVILKSVLIWFSALCILFLVHNFIVPGDFIPTYNLIFILGLVIIYPMHKALHVLALFRYRAGLKIGFKRHFYILPCLQVRLKQMVPIKRYVFSLLLPFFLILVGFIILAMFIPIWTSPFFLILLSVHIGMSYPSFIQVNHVRKCPKNCYVEDAKSGFSILIAE</sequence>
<reference evidence="2 3" key="1">
    <citation type="journal article" date="2015" name="Genome Biol. Evol.">
        <title>Comparative Genomics of Listeria Sensu Lato: Genus-Wide Differences in Evolutionary Dynamics and the Progressive Gain of Complex, Potentially Pathogenicity-Related Traits through Lateral Gene Transfer.</title>
        <authorList>
            <person name="Chiara M."/>
            <person name="Caruso M."/>
            <person name="D'Erchia A.M."/>
            <person name="Manzari C."/>
            <person name="Fraccalvieri R."/>
            <person name="Goffredo E."/>
            <person name="Latorre L."/>
            <person name="Miccolupo A."/>
            <person name="Padalino I."/>
            <person name="Santagada G."/>
            <person name="Chiocco D."/>
            <person name="Pesole G."/>
            <person name="Horner D.S."/>
            <person name="Parisi A."/>
        </authorList>
    </citation>
    <scope>NUCLEOTIDE SEQUENCE [LARGE SCALE GENOMIC DNA]</scope>
    <source>
        <strain evidence="2 3">1991</strain>
    </source>
</reference>
<evidence type="ECO:0008006" key="4">
    <source>
        <dbReference type="Google" id="ProtNLM"/>
    </source>
</evidence>
<dbReference type="OrthoDB" id="2360495at2"/>
<proteinExistence type="predicted"/>
<feature type="transmembrane region" description="Helical" evidence="1">
    <location>
        <begin position="134"/>
        <end position="152"/>
    </location>
</feature>
<dbReference type="EMBL" id="AZHO01000030">
    <property type="protein sequence ID" value="KMT58397.1"/>
    <property type="molecule type" value="Genomic_DNA"/>
</dbReference>
<keyword evidence="1" id="KW-0812">Transmembrane</keyword>
<comment type="caution">
    <text evidence="2">The sequence shown here is derived from an EMBL/GenBank/DDBJ whole genome shotgun (WGS) entry which is preliminary data.</text>
</comment>
<dbReference type="RefSeq" id="WP_007474574.1">
    <property type="nucleotide sequence ID" value="NZ_KQ130619.1"/>
</dbReference>
<dbReference type="PATRIC" id="fig|1430899.3.peg.2272"/>
<feature type="transmembrane region" description="Helical" evidence="1">
    <location>
        <begin position="20"/>
        <end position="40"/>
    </location>
</feature>
<evidence type="ECO:0000313" key="2">
    <source>
        <dbReference type="EMBL" id="KMT58397.1"/>
    </source>
</evidence>
<dbReference type="AlphaFoldDB" id="A0A0J8G712"/>
<feature type="transmembrane region" description="Helical" evidence="1">
    <location>
        <begin position="52"/>
        <end position="75"/>
    </location>
</feature>
<evidence type="ECO:0000313" key="3">
    <source>
        <dbReference type="Proteomes" id="UP000052258"/>
    </source>
</evidence>
<dbReference type="Pfam" id="PF11667">
    <property type="entry name" value="DUF3267"/>
    <property type="match status" value="1"/>
</dbReference>
<keyword evidence="1" id="KW-1133">Transmembrane helix</keyword>
<evidence type="ECO:0000256" key="1">
    <source>
        <dbReference type="SAM" id="Phobius"/>
    </source>
</evidence>
<name>A0A0J8G712_9LIST</name>
<gene>
    <name evidence="2" type="ORF">X560_2223</name>
</gene>
<accession>A0A0J8G712</accession>
<organism evidence="2 3">
    <name type="scientific">Listeria fleischmannii 1991</name>
    <dbReference type="NCBI Taxonomy" id="1430899"/>
    <lineage>
        <taxon>Bacteria</taxon>
        <taxon>Bacillati</taxon>
        <taxon>Bacillota</taxon>
        <taxon>Bacilli</taxon>
        <taxon>Bacillales</taxon>
        <taxon>Listeriaceae</taxon>
        <taxon>Listeria</taxon>
    </lineage>
</organism>
<feature type="transmembrane region" description="Helical" evidence="1">
    <location>
        <begin position="106"/>
        <end position="128"/>
    </location>
</feature>
<protein>
    <recommendedName>
        <fullName evidence="4">DUF3267 domain-containing protein</fullName>
    </recommendedName>
</protein>
<keyword evidence="3" id="KW-1185">Reference proteome</keyword>
<keyword evidence="1" id="KW-0472">Membrane</keyword>